<gene>
    <name evidence="1" type="ORF">PODLI_1B018691</name>
</gene>
<sequence>MSAQQPAQFINLGNTAQMERLNGKNYLTWALKLELVLKCDRLRHCVETGLNPQPSEQEREEDDRAREHILLAPEEPQVLHIADLDSAKQYWDHLCQMHLSDSVGSITGLTRRLHRTVLPEGGCLTTHLQTLHMLFLLLQRRGKRFPDLDQVYIPLSSLPPRFNIVIASLESM</sequence>
<accession>A0AA35NVD2</accession>
<evidence type="ECO:0008006" key="3">
    <source>
        <dbReference type="Google" id="ProtNLM"/>
    </source>
</evidence>
<organism evidence="1 2">
    <name type="scientific">Podarcis lilfordi</name>
    <name type="common">Lilford's wall lizard</name>
    <dbReference type="NCBI Taxonomy" id="74358"/>
    <lineage>
        <taxon>Eukaryota</taxon>
        <taxon>Metazoa</taxon>
        <taxon>Chordata</taxon>
        <taxon>Craniata</taxon>
        <taxon>Vertebrata</taxon>
        <taxon>Euteleostomi</taxon>
        <taxon>Lepidosauria</taxon>
        <taxon>Squamata</taxon>
        <taxon>Bifurcata</taxon>
        <taxon>Unidentata</taxon>
        <taxon>Episquamata</taxon>
        <taxon>Laterata</taxon>
        <taxon>Lacertibaenia</taxon>
        <taxon>Lacertidae</taxon>
        <taxon>Podarcis</taxon>
    </lineage>
</organism>
<feature type="non-terminal residue" evidence="1">
    <location>
        <position position="172"/>
    </location>
</feature>
<dbReference type="Pfam" id="PF14223">
    <property type="entry name" value="Retrotran_gag_2"/>
    <property type="match status" value="1"/>
</dbReference>
<protein>
    <recommendedName>
        <fullName evidence="3">DUF4219 domain-containing protein</fullName>
    </recommendedName>
</protein>
<dbReference type="Proteomes" id="UP001178461">
    <property type="component" value="Chromosome 1"/>
</dbReference>
<name>A0AA35NVD2_9SAUR</name>
<reference evidence="1" key="1">
    <citation type="submission" date="2022-12" db="EMBL/GenBank/DDBJ databases">
        <authorList>
            <person name="Alioto T."/>
            <person name="Alioto T."/>
            <person name="Gomez Garrido J."/>
        </authorList>
    </citation>
    <scope>NUCLEOTIDE SEQUENCE</scope>
</reference>
<evidence type="ECO:0000313" key="2">
    <source>
        <dbReference type="Proteomes" id="UP001178461"/>
    </source>
</evidence>
<keyword evidence="2" id="KW-1185">Reference proteome</keyword>
<evidence type="ECO:0000313" key="1">
    <source>
        <dbReference type="EMBL" id="CAI5762925.1"/>
    </source>
</evidence>
<dbReference type="EMBL" id="OX395126">
    <property type="protein sequence ID" value="CAI5762925.1"/>
    <property type="molecule type" value="Genomic_DNA"/>
</dbReference>
<proteinExistence type="predicted"/>
<dbReference type="AlphaFoldDB" id="A0AA35NVD2"/>